<reference evidence="1 2" key="1">
    <citation type="submission" date="2017-05" db="EMBL/GenBank/DDBJ databases">
        <authorList>
            <person name="Varghese N."/>
            <person name="Submissions S."/>
        </authorList>
    </citation>
    <scope>NUCLEOTIDE SEQUENCE [LARGE SCALE GENOMIC DNA]</scope>
    <source>
        <strain evidence="1 2">DSM 27040</strain>
    </source>
</reference>
<organism evidence="1 2">
    <name type="scientific">Saccharicrinis carchari</name>
    <dbReference type="NCBI Taxonomy" id="1168039"/>
    <lineage>
        <taxon>Bacteria</taxon>
        <taxon>Pseudomonadati</taxon>
        <taxon>Bacteroidota</taxon>
        <taxon>Bacteroidia</taxon>
        <taxon>Marinilabiliales</taxon>
        <taxon>Marinilabiliaceae</taxon>
        <taxon>Saccharicrinis</taxon>
    </lineage>
</organism>
<dbReference type="SUPFAM" id="SSF47336">
    <property type="entry name" value="ACP-like"/>
    <property type="match status" value="1"/>
</dbReference>
<dbReference type="Gene3D" id="1.10.1200.10">
    <property type="entry name" value="ACP-like"/>
    <property type="match status" value="1"/>
</dbReference>
<keyword evidence="2" id="KW-1185">Reference proteome</keyword>
<name>A0A521DIY1_SACCC</name>
<sequence>MKQERIRRNLYKVLRKTGVPRDLIIEDAALQEELLKDDLDLTCFLFFLETKFEVEIENSELAKLYSVGSTIEFLQKHCA</sequence>
<accession>A0A521DIY1</accession>
<evidence type="ECO:0000313" key="2">
    <source>
        <dbReference type="Proteomes" id="UP000319040"/>
    </source>
</evidence>
<dbReference type="EMBL" id="FXTB01000005">
    <property type="protein sequence ID" value="SMO71552.1"/>
    <property type="molecule type" value="Genomic_DNA"/>
</dbReference>
<dbReference type="InterPro" id="IPR036736">
    <property type="entry name" value="ACP-like_sf"/>
</dbReference>
<dbReference type="RefSeq" id="WP_142533682.1">
    <property type="nucleotide sequence ID" value="NZ_FXTB01000005.1"/>
</dbReference>
<dbReference type="OrthoDB" id="1121686at2"/>
<proteinExistence type="predicted"/>
<gene>
    <name evidence="1" type="ORF">SAMN06265379_105235</name>
</gene>
<dbReference type="Proteomes" id="UP000319040">
    <property type="component" value="Unassembled WGS sequence"/>
</dbReference>
<protein>
    <submittedName>
        <fullName evidence="1">Acyl carrier protein</fullName>
    </submittedName>
</protein>
<evidence type="ECO:0000313" key="1">
    <source>
        <dbReference type="EMBL" id="SMO71552.1"/>
    </source>
</evidence>
<dbReference type="AlphaFoldDB" id="A0A521DIY1"/>